<keyword evidence="7" id="KW-0411">Iron-sulfur</keyword>
<protein>
    <submittedName>
        <fullName evidence="10">L-serine dehydratase TdcG</fullName>
        <ecNumber evidence="10">4.3.1.17</ecNumber>
    </submittedName>
</protein>
<dbReference type="GO" id="GO:0051539">
    <property type="term" value="F:4 iron, 4 sulfur cluster binding"/>
    <property type="evidence" value="ECO:0007669"/>
    <property type="project" value="UniProtKB-KW"/>
</dbReference>
<sequence length="140" mass="13980">MLAAGLIGLVARRNASIAGAEVGCQGEIGVASAMGAAFLCQTHGLDARTVECAAEIALEHHLGLSCDPVGGYVQIPCIERNAAGAVAAYNAFLLAGTGSADSSLVSFDEVLAAMLETGRAMANAYKETSLGGLANCACCS</sequence>
<dbReference type="GO" id="GO:0003941">
    <property type="term" value="F:L-serine ammonia-lyase activity"/>
    <property type="evidence" value="ECO:0007669"/>
    <property type="project" value="UniProtKB-EC"/>
</dbReference>
<keyword evidence="5" id="KW-0479">Metal-binding</keyword>
<evidence type="ECO:0000256" key="4">
    <source>
        <dbReference type="ARBA" id="ARBA00022485"/>
    </source>
</evidence>
<dbReference type="GO" id="GO:0006094">
    <property type="term" value="P:gluconeogenesis"/>
    <property type="evidence" value="ECO:0007669"/>
    <property type="project" value="UniProtKB-KW"/>
</dbReference>
<organism evidence="10">
    <name type="scientific">bioreactor metagenome</name>
    <dbReference type="NCBI Taxonomy" id="1076179"/>
    <lineage>
        <taxon>unclassified sequences</taxon>
        <taxon>metagenomes</taxon>
        <taxon>ecological metagenomes</taxon>
    </lineage>
</organism>
<dbReference type="Pfam" id="PF03313">
    <property type="entry name" value="SDH_alpha"/>
    <property type="match status" value="1"/>
</dbReference>
<dbReference type="AlphaFoldDB" id="A0A645FRU7"/>
<proteinExistence type="predicted"/>
<dbReference type="InterPro" id="IPR005130">
    <property type="entry name" value="Ser_deHydtase-like_asu"/>
</dbReference>
<dbReference type="PANTHER" id="PTHR30182:SF1">
    <property type="entry name" value="L-SERINE DEHYDRATASE 1"/>
    <property type="match status" value="1"/>
</dbReference>
<comment type="caution">
    <text evidence="10">The sequence shown here is derived from an EMBL/GenBank/DDBJ whole genome shotgun (WGS) entry which is preliminary data.</text>
</comment>
<dbReference type="GO" id="GO:0046872">
    <property type="term" value="F:metal ion binding"/>
    <property type="evidence" value="ECO:0007669"/>
    <property type="project" value="UniProtKB-KW"/>
</dbReference>
<dbReference type="PANTHER" id="PTHR30182">
    <property type="entry name" value="L-SERINE DEHYDRATASE"/>
    <property type="match status" value="1"/>
</dbReference>
<evidence type="ECO:0000256" key="3">
    <source>
        <dbReference type="ARBA" id="ARBA00022432"/>
    </source>
</evidence>
<evidence type="ECO:0000256" key="1">
    <source>
        <dbReference type="ARBA" id="ARBA00001966"/>
    </source>
</evidence>
<evidence type="ECO:0000256" key="5">
    <source>
        <dbReference type="ARBA" id="ARBA00022723"/>
    </source>
</evidence>
<keyword evidence="4" id="KW-0004">4Fe-4S</keyword>
<evidence type="ECO:0000259" key="9">
    <source>
        <dbReference type="Pfam" id="PF03313"/>
    </source>
</evidence>
<evidence type="ECO:0000256" key="6">
    <source>
        <dbReference type="ARBA" id="ARBA00023004"/>
    </source>
</evidence>
<evidence type="ECO:0000256" key="7">
    <source>
        <dbReference type="ARBA" id="ARBA00023014"/>
    </source>
</evidence>
<keyword evidence="8 10" id="KW-0456">Lyase</keyword>
<comment type="cofactor">
    <cofactor evidence="1">
        <name>[4Fe-4S] cluster</name>
        <dbReference type="ChEBI" id="CHEBI:49883"/>
    </cofactor>
</comment>
<accession>A0A645FRU7</accession>
<comment type="pathway">
    <text evidence="2">Carbohydrate biosynthesis; gluconeogenesis.</text>
</comment>
<evidence type="ECO:0000313" key="10">
    <source>
        <dbReference type="EMBL" id="MPN17157.1"/>
    </source>
</evidence>
<gene>
    <name evidence="10" type="primary">tdcG_12</name>
    <name evidence="10" type="ORF">SDC9_164507</name>
</gene>
<evidence type="ECO:0000256" key="8">
    <source>
        <dbReference type="ARBA" id="ARBA00023239"/>
    </source>
</evidence>
<reference evidence="10" key="1">
    <citation type="submission" date="2019-08" db="EMBL/GenBank/DDBJ databases">
        <authorList>
            <person name="Kucharzyk K."/>
            <person name="Murdoch R.W."/>
            <person name="Higgins S."/>
            <person name="Loffler F."/>
        </authorList>
    </citation>
    <scope>NUCLEOTIDE SEQUENCE</scope>
</reference>
<dbReference type="InterPro" id="IPR051318">
    <property type="entry name" value="Fe-S_L-Ser"/>
</dbReference>
<feature type="domain" description="Serine dehydratase-like alpha subunit" evidence="9">
    <location>
        <begin position="1"/>
        <end position="134"/>
    </location>
</feature>
<dbReference type="EMBL" id="VSSQ01064202">
    <property type="protein sequence ID" value="MPN17157.1"/>
    <property type="molecule type" value="Genomic_DNA"/>
</dbReference>
<name>A0A645FRU7_9ZZZZ</name>
<evidence type="ECO:0000256" key="2">
    <source>
        <dbReference type="ARBA" id="ARBA00004742"/>
    </source>
</evidence>
<dbReference type="EC" id="4.3.1.17" evidence="10"/>
<keyword evidence="6" id="KW-0408">Iron</keyword>
<keyword evidence="3" id="KW-0312">Gluconeogenesis</keyword>